<dbReference type="InterPro" id="IPR003658">
    <property type="entry name" value="Anti-sigma_ant"/>
</dbReference>
<dbReference type="SUPFAM" id="SSF52091">
    <property type="entry name" value="SpoIIaa-like"/>
    <property type="match status" value="1"/>
</dbReference>
<keyword evidence="4" id="KW-0597">Phosphoprotein</keyword>
<evidence type="ECO:0000256" key="2">
    <source>
        <dbReference type="ARBA" id="ARBA00009013"/>
    </source>
</evidence>
<dbReference type="InterPro" id="IPR002645">
    <property type="entry name" value="STAS_dom"/>
</dbReference>
<accession>A0ABR7T256</accession>
<dbReference type="InterPro" id="IPR036513">
    <property type="entry name" value="STAS_dom_sf"/>
</dbReference>
<protein>
    <recommendedName>
        <fullName evidence="3 6">Anti-sigma F factor antagonist</fullName>
    </recommendedName>
    <alternativeName>
        <fullName evidence="6">Stage II sporulation protein</fullName>
    </alternativeName>
</protein>
<dbReference type="Gene3D" id="3.30.750.24">
    <property type="entry name" value="STAS domain"/>
    <property type="match status" value="1"/>
</dbReference>
<feature type="domain" description="STAS" evidence="7">
    <location>
        <begin position="1"/>
        <end position="111"/>
    </location>
</feature>
<comment type="caution">
    <text evidence="8">The sequence shown here is derived from an EMBL/GenBank/DDBJ whole genome shotgun (WGS) entry which is preliminary data.</text>
</comment>
<keyword evidence="5" id="KW-0749">Sporulation</keyword>
<reference evidence="8 9" key="1">
    <citation type="submission" date="2020-07" db="EMBL/GenBank/DDBJ databases">
        <title>Draft whole-genome sequence of Heliobacterium chlorum DSM 3682, type strain.</title>
        <authorList>
            <person name="Kyndt J.A."/>
            <person name="Meyer T.E."/>
            <person name="Imhoff J.F."/>
        </authorList>
    </citation>
    <scope>NUCLEOTIDE SEQUENCE [LARGE SCALE GENOMIC DNA]</scope>
    <source>
        <strain evidence="8 9">DSM 3682</strain>
    </source>
</reference>
<evidence type="ECO:0000259" key="7">
    <source>
        <dbReference type="PROSITE" id="PS50801"/>
    </source>
</evidence>
<dbReference type="PANTHER" id="PTHR33495:SF2">
    <property type="entry name" value="ANTI-SIGMA FACTOR ANTAGONIST TM_1081-RELATED"/>
    <property type="match status" value="1"/>
</dbReference>
<evidence type="ECO:0000256" key="1">
    <source>
        <dbReference type="ARBA" id="ARBA00001976"/>
    </source>
</evidence>
<dbReference type="EMBL" id="JACVHF010000009">
    <property type="protein sequence ID" value="MBC9784865.1"/>
    <property type="molecule type" value="Genomic_DNA"/>
</dbReference>
<dbReference type="NCBIfam" id="TIGR02886">
    <property type="entry name" value="spore_II_AA"/>
    <property type="match status" value="1"/>
</dbReference>
<name>A0ABR7T256_HELCL</name>
<dbReference type="InterPro" id="IPR014237">
    <property type="entry name" value="Anti-sigma_F_ant"/>
</dbReference>
<evidence type="ECO:0000256" key="3">
    <source>
        <dbReference type="ARBA" id="ARBA00020784"/>
    </source>
</evidence>
<dbReference type="PROSITE" id="PS50801">
    <property type="entry name" value="STAS"/>
    <property type="match status" value="1"/>
</dbReference>
<dbReference type="Pfam" id="PF01740">
    <property type="entry name" value="STAS"/>
    <property type="match status" value="1"/>
</dbReference>
<evidence type="ECO:0000313" key="9">
    <source>
        <dbReference type="Proteomes" id="UP000617402"/>
    </source>
</evidence>
<proteinExistence type="inferred from homology"/>
<evidence type="ECO:0000256" key="4">
    <source>
        <dbReference type="ARBA" id="ARBA00022553"/>
    </source>
</evidence>
<sequence>MDLDASLSGETLVVRLYGELDLRVSDNLRPRLDKELDRQRVKHLLFNLRGVDFIDSSGIGFILGRYKKVKAQGGTVALAGPNRSVHRILDLSGMYKVMSGFANESEALKALEGGKQG</sequence>
<comment type="function">
    <text evidence="1">In the phosphorylated form it could act as an anti-anti-sigma factor that counteracts SpoIIAB and thus releases sigma f from inhibition.</text>
</comment>
<dbReference type="CDD" id="cd07043">
    <property type="entry name" value="STAS_anti-anti-sigma_factors"/>
    <property type="match status" value="1"/>
</dbReference>
<evidence type="ECO:0000256" key="6">
    <source>
        <dbReference type="RuleBase" id="RU003749"/>
    </source>
</evidence>
<gene>
    <name evidence="8" type="primary">spoIIAA</name>
    <name evidence="8" type="ORF">H1S01_10125</name>
</gene>
<dbReference type="RefSeq" id="WP_188040211.1">
    <property type="nucleotide sequence ID" value="NZ_JACVHF010000009.1"/>
</dbReference>
<evidence type="ECO:0000256" key="5">
    <source>
        <dbReference type="ARBA" id="ARBA00022969"/>
    </source>
</evidence>
<evidence type="ECO:0000313" key="8">
    <source>
        <dbReference type="EMBL" id="MBC9784865.1"/>
    </source>
</evidence>
<dbReference type="NCBIfam" id="TIGR00377">
    <property type="entry name" value="ant_ant_sig"/>
    <property type="match status" value="1"/>
</dbReference>
<keyword evidence="9" id="KW-1185">Reference proteome</keyword>
<dbReference type="Proteomes" id="UP000617402">
    <property type="component" value="Unassembled WGS sequence"/>
</dbReference>
<organism evidence="8 9">
    <name type="scientific">Heliobacterium chlorum</name>
    <dbReference type="NCBI Taxonomy" id="2698"/>
    <lineage>
        <taxon>Bacteria</taxon>
        <taxon>Bacillati</taxon>
        <taxon>Bacillota</taxon>
        <taxon>Clostridia</taxon>
        <taxon>Eubacteriales</taxon>
        <taxon>Heliobacteriaceae</taxon>
        <taxon>Heliobacterium</taxon>
    </lineage>
</organism>
<dbReference type="PANTHER" id="PTHR33495">
    <property type="entry name" value="ANTI-SIGMA FACTOR ANTAGONIST TM_1081-RELATED-RELATED"/>
    <property type="match status" value="1"/>
</dbReference>
<comment type="similarity">
    <text evidence="2 6">Belongs to the anti-sigma-factor antagonist family.</text>
</comment>